<protein>
    <recommendedName>
        <fullName evidence="2">Filamentous haemagglutinin FhaB/tRNA nuclease CdiA-like TPS domain-containing protein</fullName>
    </recommendedName>
</protein>
<dbReference type="EMBL" id="UINC01116560">
    <property type="protein sequence ID" value="SVC88391.1"/>
    <property type="molecule type" value="Genomic_DNA"/>
</dbReference>
<accession>A0A382QVP5</accession>
<evidence type="ECO:0008006" key="2">
    <source>
        <dbReference type="Google" id="ProtNLM"/>
    </source>
</evidence>
<dbReference type="SUPFAM" id="SSF51126">
    <property type="entry name" value="Pectin lyase-like"/>
    <property type="match status" value="2"/>
</dbReference>
<feature type="non-terminal residue" evidence="1">
    <location>
        <position position="329"/>
    </location>
</feature>
<gene>
    <name evidence="1" type="ORF">METZ01_LOCUS341245</name>
</gene>
<proteinExistence type="predicted"/>
<dbReference type="InterPro" id="IPR011050">
    <property type="entry name" value="Pectin_lyase_fold/virulence"/>
</dbReference>
<organism evidence="1">
    <name type="scientific">marine metagenome</name>
    <dbReference type="NCBI Taxonomy" id="408172"/>
    <lineage>
        <taxon>unclassified sequences</taxon>
        <taxon>metagenomes</taxon>
        <taxon>ecological metagenomes</taxon>
    </lineage>
</organism>
<reference evidence="1" key="1">
    <citation type="submission" date="2018-05" db="EMBL/GenBank/DDBJ databases">
        <authorList>
            <person name="Lanie J.A."/>
            <person name="Ng W.-L."/>
            <person name="Kazmierczak K.M."/>
            <person name="Andrzejewski T.M."/>
            <person name="Davidsen T.M."/>
            <person name="Wayne K.J."/>
            <person name="Tettelin H."/>
            <person name="Glass J.I."/>
            <person name="Rusch D."/>
            <person name="Podicherti R."/>
            <person name="Tsui H.-C.T."/>
            <person name="Winkler M.E."/>
        </authorList>
    </citation>
    <scope>NUCLEOTIDE SEQUENCE</scope>
</reference>
<dbReference type="Gene3D" id="2.160.20.10">
    <property type="entry name" value="Single-stranded right-handed beta-helix, Pectin lyase-like"/>
    <property type="match status" value="1"/>
</dbReference>
<dbReference type="InterPro" id="IPR012334">
    <property type="entry name" value="Pectin_lyas_fold"/>
</dbReference>
<feature type="non-terminal residue" evidence="1">
    <location>
        <position position="1"/>
    </location>
</feature>
<name>A0A382QVP5_9ZZZZ</name>
<evidence type="ECO:0000313" key="1">
    <source>
        <dbReference type="EMBL" id="SVC88391.1"/>
    </source>
</evidence>
<sequence length="329" mass="33454">IFSESLASGQAGDINLAVAELVLDNGAKVQSIMRDAGSAGSVTAEADSIRLANGSTIGSGVPLPSTGYNPDKHQPGAYGDAGDVSLKAPSILLDSGSSVSSTALDIGRSGNITLTGDDIRLDGHAYVSSTTDATQLAGRYGIFNPDFEQEVIRNGSITLAGGNVNLTGGSFLKSTTRMPYRLAGNISLTGDRVTVGDGSSVLSNTEPSDMIAAWRQHLGITSAPNYGDAGEVAIEAPSVTITEKSRVASDSFTDGDAGSISIKADTLEVADNGRVYAGALNAGNGGEIQIDAGQLRLARQGAIVADVRDTGDGGTVHIQADEMVVNHGS</sequence>
<dbReference type="AlphaFoldDB" id="A0A382QVP5"/>